<keyword evidence="5" id="KW-0206">Cytoskeleton</keyword>
<dbReference type="AlphaFoldDB" id="A0A5P1FDJ3"/>
<reference evidence="10" key="1">
    <citation type="journal article" date="2017" name="Nat. Commun.">
        <title>The asparagus genome sheds light on the origin and evolution of a young Y chromosome.</title>
        <authorList>
            <person name="Harkess A."/>
            <person name="Zhou J."/>
            <person name="Xu C."/>
            <person name="Bowers J.E."/>
            <person name="Van der Hulst R."/>
            <person name="Ayyampalayam S."/>
            <person name="Mercati F."/>
            <person name="Riccardi P."/>
            <person name="McKain M.R."/>
            <person name="Kakrana A."/>
            <person name="Tang H."/>
            <person name="Ray J."/>
            <person name="Groenendijk J."/>
            <person name="Arikit S."/>
            <person name="Mathioni S.M."/>
            <person name="Nakano M."/>
            <person name="Shan H."/>
            <person name="Telgmann-Rauber A."/>
            <person name="Kanno A."/>
            <person name="Yue Z."/>
            <person name="Chen H."/>
            <person name="Li W."/>
            <person name="Chen Y."/>
            <person name="Xu X."/>
            <person name="Zhang Y."/>
            <person name="Luo S."/>
            <person name="Chen H."/>
            <person name="Gao J."/>
            <person name="Mao Z."/>
            <person name="Pires J.C."/>
            <person name="Luo M."/>
            <person name="Kudrna D."/>
            <person name="Wing R.A."/>
            <person name="Meyers B.C."/>
            <person name="Yi K."/>
            <person name="Kong H."/>
            <person name="Lavrijsen P."/>
            <person name="Sunseri F."/>
            <person name="Falavigna A."/>
            <person name="Ye Y."/>
            <person name="Leebens-Mack J.H."/>
            <person name="Chen G."/>
        </authorList>
    </citation>
    <scope>NUCLEOTIDE SEQUENCE [LARGE SCALE GENOMIC DNA]</scope>
    <source>
        <strain evidence="10">cv. DH0086</strain>
    </source>
</reference>
<dbReference type="InterPro" id="IPR027329">
    <property type="entry name" value="TPX2_C"/>
</dbReference>
<evidence type="ECO:0000256" key="7">
    <source>
        <dbReference type="SAM" id="MobiDB-lite"/>
    </source>
</evidence>
<dbReference type="Proteomes" id="UP000243459">
    <property type="component" value="Chromosome 3"/>
</dbReference>
<dbReference type="GO" id="GO:0005874">
    <property type="term" value="C:microtubule"/>
    <property type="evidence" value="ECO:0007669"/>
    <property type="project" value="UniProtKB-KW"/>
</dbReference>
<organism evidence="9 10">
    <name type="scientific">Asparagus officinalis</name>
    <name type="common">Garden asparagus</name>
    <dbReference type="NCBI Taxonomy" id="4686"/>
    <lineage>
        <taxon>Eukaryota</taxon>
        <taxon>Viridiplantae</taxon>
        <taxon>Streptophyta</taxon>
        <taxon>Embryophyta</taxon>
        <taxon>Tracheophyta</taxon>
        <taxon>Spermatophyta</taxon>
        <taxon>Magnoliopsida</taxon>
        <taxon>Liliopsida</taxon>
        <taxon>Asparagales</taxon>
        <taxon>Asparagaceae</taxon>
        <taxon>Asparagoideae</taxon>
        <taxon>Asparagus</taxon>
    </lineage>
</organism>
<feature type="compositionally biased region" description="Basic and acidic residues" evidence="7">
    <location>
        <begin position="298"/>
        <end position="307"/>
    </location>
</feature>
<evidence type="ECO:0000256" key="4">
    <source>
        <dbReference type="ARBA" id="ARBA00022701"/>
    </source>
</evidence>
<dbReference type="InterPro" id="IPR044806">
    <property type="entry name" value="WVD2/WDL1-4"/>
</dbReference>
<comment type="subcellular location">
    <subcellularLocation>
        <location evidence="1">Cytoplasm</location>
        <location evidence="1">Cytoskeleton</location>
    </subcellularLocation>
</comment>
<evidence type="ECO:0000256" key="2">
    <source>
        <dbReference type="ARBA" id="ARBA00005885"/>
    </source>
</evidence>
<dbReference type="Gramene" id="ONK76466">
    <property type="protein sequence ID" value="ONK76466"/>
    <property type="gene ID" value="A4U43_C03F28250"/>
</dbReference>
<dbReference type="GO" id="GO:0008017">
    <property type="term" value="F:microtubule binding"/>
    <property type="evidence" value="ECO:0007669"/>
    <property type="project" value="InterPro"/>
</dbReference>
<comment type="similarity">
    <text evidence="2">Belongs to the TPX2 family.</text>
</comment>
<sequence length="363" mass="39706">MCTDGESECILISSASEDNPETENPESHVLPVSLESHGDGAIKDDITYPVDISISGADNFLKEQELPCVANLNLDAEVGEKKKVNGVLQKQENNKILGQSEKLASKSTRAVNVRSSQSVPQPNAAHNGNKKYNSNSLQSQNLVKKAQGKLSLTSRKPLEPDNTKHTDEDDSCSVASSTATSVKTLKGRTITALAPKFRCSERAEKRKEFYSKLEEKHQALEAEKNQCEARTKEEREAALRQLRKSMAFKATPMPSFYLEGPPPKVELKKLPTTRAKSPKLGRRKSCGDTTNTSQGENKSNHATERATRHSLGSYKIGNKPQNKAKNESPVLKNNGVARSATEGSSKSHPRVTKQITAEIAIES</sequence>
<evidence type="ECO:0000313" key="10">
    <source>
        <dbReference type="Proteomes" id="UP000243459"/>
    </source>
</evidence>
<keyword evidence="4" id="KW-0493">Microtubule</keyword>
<protein>
    <recommendedName>
        <fullName evidence="8">TPX2 C-terminal domain-containing protein</fullName>
    </recommendedName>
</protein>
<feature type="compositionally biased region" description="Basic and acidic residues" evidence="7">
    <location>
        <begin position="156"/>
        <end position="167"/>
    </location>
</feature>
<keyword evidence="3" id="KW-0963">Cytoplasm</keyword>
<feature type="coiled-coil region" evidence="6">
    <location>
        <begin position="203"/>
        <end position="237"/>
    </location>
</feature>
<dbReference type="PANTHER" id="PTHR46372:SF2">
    <property type="entry name" value="PROTEIN WVD2-LIKE 3"/>
    <property type="match status" value="1"/>
</dbReference>
<keyword evidence="10" id="KW-1185">Reference proteome</keyword>
<evidence type="ECO:0000256" key="5">
    <source>
        <dbReference type="ARBA" id="ARBA00023212"/>
    </source>
</evidence>
<evidence type="ECO:0000313" key="9">
    <source>
        <dbReference type="EMBL" id="ONK76466.1"/>
    </source>
</evidence>
<proteinExistence type="inferred from homology"/>
<dbReference type="Pfam" id="PF06886">
    <property type="entry name" value="TPX2"/>
    <property type="match status" value="1"/>
</dbReference>
<evidence type="ECO:0000256" key="3">
    <source>
        <dbReference type="ARBA" id="ARBA00022490"/>
    </source>
</evidence>
<evidence type="ECO:0000256" key="1">
    <source>
        <dbReference type="ARBA" id="ARBA00004245"/>
    </source>
</evidence>
<feature type="compositionally biased region" description="Polar residues" evidence="7">
    <location>
        <begin position="105"/>
        <end position="142"/>
    </location>
</feature>
<feature type="region of interest" description="Disordered" evidence="7">
    <location>
        <begin position="100"/>
        <end position="175"/>
    </location>
</feature>
<dbReference type="OMA" id="ENKSNHA"/>
<evidence type="ECO:0000259" key="8">
    <source>
        <dbReference type="Pfam" id="PF06886"/>
    </source>
</evidence>
<evidence type="ECO:0000256" key="6">
    <source>
        <dbReference type="SAM" id="Coils"/>
    </source>
</evidence>
<feature type="compositionally biased region" description="Polar residues" evidence="7">
    <location>
        <begin position="287"/>
        <end position="297"/>
    </location>
</feature>
<accession>A0A5P1FDJ3</accession>
<dbReference type="PANTHER" id="PTHR46372">
    <property type="entry name" value="PROTEIN WVD2-LIKE 3"/>
    <property type="match status" value="1"/>
</dbReference>
<feature type="domain" description="TPX2 C-terminal" evidence="8">
    <location>
        <begin position="196"/>
        <end position="265"/>
    </location>
</feature>
<feature type="region of interest" description="Disordered" evidence="7">
    <location>
        <begin position="253"/>
        <end position="363"/>
    </location>
</feature>
<keyword evidence="6" id="KW-0175">Coiled coil</keyword>
<name>A0A5P1FDJ3_ASPOF</name>
<dbReference type="GO" id="GO:0000226">
    <property type="term" value="P:microtubule cytoskeleton organization"/>
    <property type="evidence" value="ECO:0007669"/>
    <property type="project" value="InterPro"/>
</dbReference>
<gene>
    <name evidence="9" type="ORF">A4U43_C03F28250</name>
</gene>
<dbReference type="EMBL" id="CM007383">
    <property type="protein sequence ID" value="ONK76466.1"/>
    <property type="molecule type" value="Genomic_DNA"/>
</dbReference>